<name>B2G3Z6_ZYGRO</name>
<evidence type="ECO:0000256" key="2">
    <source>
        <dbReference type="ARBA" id="ARBA00006040"/>
    </source>
</evidence>
<dbReference type="KEGG" id="zro:ZYRO0F18392g"/>
<dbReference type="FunFam" id="1.20.1050.40:FF:000001">
    <property type="entry name" value="Thimet oligopeptidase 1"/>
    <property type="match status" value="1"/>
</dbReference>
<dbReference type="Pfam" id="PF01432">
    <property type="entry name" value="Peptidase_M3"/>
    <property type="match status" value="1"/>
</dbReference>
<dbReference type="GO" id="GO:0006508">
    <property type="term" value="P:proteolysis"/>
    <property type="evidence" value="ECO:0007669"/>
    <property type="project" value="UniProtKB-KW"/>
</dbReference>
<dbReference type="GO" id="GO:0004222">
    <property type="term" value="F:metalloendopeptidase activity"/>
    <property type="evidence" value="ECO:0007669"/>
    <property type="project" value="EnsemblFungi"/>
</dbReference>
<dbReference type="InterPro" id="IPR024077">
    <property type="entry name" value="Neurolysin/TOP_dom2"/>
</dbReference>
<dbReference type="GO" id="GO:0006518">
    <property type="term" value="P:peptide metabolic process"/>
    <property type="evidence" value="ECO:0007669"/>
    <property type="project" value="TreeGrafter"/>
</dbReference>
<dbReference type="GO" id="GO:0000324">
    <property type="term" value="C:fungal-type vacuole"/>
    <property type="evidence" value="ECO:0007669"/>
    <property type="project" value="EnsemblFungi"/>
</dbReference>
<evidence type="ECO:0000256" key="5">
    <source>
        <dbReference type="ARBA" id="ARBA00022723"/>
    </source>
</evidence>
<proteinExistence type="inferred from homology"/>
<dbReference type="PANTHER" id="PTHR11804:SF84">
    <property type="entry name" value="SACCHAROLYSIN"/>
    <property type="match status" value="1"/>
</dbReference>
<feature type="domain" description="Peptidase M3A/M3B catalytic" evidence="10">
    <location>
        <begin position="264"/>
        <end position="723"/>
    </location>
</feature>
<dbReference type="InterPro" id="IPR024079">
    <property type="entry name" value="MetalloPept_cat_dom_sf"/>
</dbReference>
<evidence type="ECO:0000256" key="3">
    <source>
        <dbReference type="ARBA" id="ARBA00022490"/>
    </source>
</evidence>
<dbReference type="EMBL" id="AM989980">
    <property type="protein sequence ID" value="CAQ43305.1"/>
    <property type="molecule type" value="Genomic_DNA"/>
</dbReference>
<dbReference type="InterPro" id="IPR024080">
    <property type="entry name" value="Neurolysin/TOP_N"/>
</dbReference>
<evidence type="ECO:0000256" key="6">
    <source>
        <dbReference type="ARBA" id="ARBA00022801"/>
    </source>
</evidence>
<keyword evidence="7 9" id="KW-0862">Zinc</keyword>
<evidence type="ECO:0000256" key="4">
    <source>
        <dbReference type="ARBA" id="ARBA00022670"/>
    </source>
</evidence>
<sequence length="725" mass="83784">MLLRSCSRVAGFTRKSIFSVVAVPALAIGIYRVSKFQYSTMSSPNLFIAPQSAPSWAFTPQSLLDETHRLIESSKQFYDSLAQLSNPTVENLVKPYMHHENGVGLIESQLTFPQQVSADKEIRDASVQATEFLQNFGIEQSLRHDLFLQFDKIWNELKDKSFEQGSQEYEIYKYVEKIHRDYTRDGLQLPEDKRDKVKQLKIKIAANSLEFSKNLGEQKEFVAFTKEELDGVSESVMDQFEQFKDENGTTKYKVTFKYPDIFPVLKTAKNPKTRKLAFARDQDKVPQNEKLFVETLQLRNELADILGYSTYANYNLELKMAKNQDNVWKFLNELKDKLKPLGLKEAENLKQIKQKECESLGLPYDGHYYVWDHRYYDNKYLKDNYNVDLEKISEYYPIESTISGMLSIYETLLKLKFVEETDPEKRSVWHEDVKQLAVWKMDNPSKPEFVGWIYFDLHPRDGKYGHAANFGISASYVKEDGTRSYPVTALVCNFSKPSAKKPSLLKHNEISTFFHELGHGIHDLVGENRLTTFNGPGAVPWDFVEAPSQMLEFWTWNERELHELSSHYESGEKIPKDLLQSLISTKHVDGALFALRQLHFGLFDMYVHTSKNVAKLDLLKLWNELREEVSLVENGDTFTKGYDSFGHIMSDSYSAGYYGYMWAEVFAADMYHTRFAADPLDSKAGVQYRDIVLGRGGLYETNDNLREFLGREPSEEAFLKELGLN</sequence>
<dbReference type="Proteomes" id="UP000187013">
    <property type="component" value="Unassembled WGS sequence"/>
</dbReference>
<dbReference type="SUPFAM" id="SSF55486">
    <property type="entry name" value="Metalloproteases ('zincins'), catalytic domain"/>
    <property type="match status" value="1"/>
</dbReference>
<evidence type="ECO:0000313" key="12">
    <source>
        <dbReference type="EMBL" id="GAV50573.1"/>
    </source>
</evidence>
<evidence type="ECO:0000256" key="1">
    <source>
        <dbReference type="ARBA" id="ARBA00004496"/>
    </source>
</evidence>
<accession>B2G3Z6</accession>
<reference evidence="12 13" key="2">
    <citation type="submission" date="2016-08" db="EMBL/GenBank/DDBJ databases">
        <title>Draft genome sequence of allopolyploid Zygosaccharomyces rouxii.</title>
        <authorList>
            <person name="Watanabe J."/>
            <person name="Uehara K."/>
            <person name="Mogi Y."/>
            <person name="Tsukioka Y."/>
        </authorList>
    </citation>
    <scope>NUCLEOTIDE SEQUENCE [LARGE SCALE GENOMIC DNA]</scope>
    <source>
        <strain evidence="12 13">NBRC 110957</strain>
    </source>
</reference>
<keyword evidence="3" id="KW-0963">Cytoplasm</keyword>
<evidence type="ECO:0000313" key="11">
    <source>
        <dbReference type="EMBL" id="CAQ43305.1"/>
    </source>
</evidence>
<dbReference type="OMA" id="KNFQSAM"/>
<dbReference type="PANTHER" id="PTHR11804">
    <property type="entry name" value="PROTEASE M3 THIMET OLIGOPEPTIDASE-RELATED"/>
    <property type="match status" value="1"/>
</dbReference>
<organism evidence="11">
    <name type="scientific">Zygosaccharomyces rouxii</name>
    <dbReference type="NCBI Taxonomy" id="4956"/>
    <lineage>
        <taxon>Eukaryota</taxon>
        <taxon>Fungi</taxon>
        <taxon>Dikarya</taxon>
        <taxon>Ascomycota</taxon>
        <taxon>Saccharomycotina</taxon>
        <taxon>Saccharomycetes</taxon>
        <taxon>Saccharomycetales</taxon>
        <taxon>Saccharomycetaceae</taxon>
        <taxon>Zygosaccharomyces</taxon>
    </lineage>
</organism>
<dbReference type="eggNOG" id="KOG2089">
    <property type="taxonomic scope" value="Eukaryota"/>
</dbReference>
<evidence type="ECO:0000313" key="13">
    <source>
        <dbReference type="Proteomes" id="UP000187013"/>
    </source>
</evidence>
<dbReference type="Gene3D" id="1.20.1050.40">
    <property type="entry name" value="Endopeptidase. Chain P, domain 1"/>
    <property type="match status" value="1"/>
</dbReference>
<dbReference type="MEROPS" id="M03.003"/>
<dbReference type="GO" id="GO:0005794">
    <property type="term" value="C:Golgi apparatus"/>
    <property type="evidence" value="ECO:0007669"/>
    <property type="project" value="EnsemblFungi"/>
</dbReference>
<dbReference type="GO" id="GO:0005758">
    <property type="term" value="C:mitochondrial intermembrane space"/>
    <property type="evidence" value="ECO:0007669"/>
    <property type="project" value="EnsemblFungi"/>
</dbReference>
<evidence type="ECO:0000256" key="8">
    <source>
        <dbReference type="ARBA" id="ARBA00023049"/>
    </source>
</evidence>
<keyword evidence="8 9" id="KW-0482">Metalloprotease</keyword>
<keyword evidence="6 9" id="KW-0378">Hydrolase</keyword>
<evidence type="ECO:0000256" key="9">
    <source>
        <dbReference type="RuleBase" id="RU003435"/>
    </source>
</evidence>
<gene>
    <name evidence="11" type="primary">Zr_PRD1</name>
    <name evidence="11" type="ORF">Zrou_1p11</name>
    <name evidence="12" type="ORF">ZYGR_0Y00150</name>
</gene>
<dbReference type="FunFam" id="3.40.390.10:FF:000006">
    <property type="entry name" value="Thimet oligopeptidase 1"/>
    <property type="match status" value="1"/>
</dbReference>
<dbReference type="CDD" id="cd06455">
    <property type="entry name" value="M3A_TOP"/>
    <property type="match status" value="1"/>
</dbReference>
<dbReference type="InterPro" id="IPR001567">
    <property type="entry name" value="Pept_M3A_M3B_dom"/>
</dbReference>
<comment type="cofactor">
    <cofactor evidence="9">
        <name>Zn(2+)</name>
        <dbReference type="ChEBI" id="CHEBI:29105"/>
    </cofactor>
    <text evidence="9">Binds 1 zinc ion.</text>
</comment>
<keyword evidence="4 9" id="KW-0645">Protease</keyword>
<reference evidence="11" key="1">
    <citation type="submission" date="2008-02" db="EMBL/GenBank/DDBJ databases">
        <title>Zygosaccharomyces rouxii homologs of Saccharomyces cerevisiae chromosome III.</title>
        <authorList>
            <person name="Gordon J.L."/>
            <person name="Wolfe K.H."/>
        </authorList>
    </citation>
    <scope>NUCLEOTIDE SEQUENCE</scope>
    <source>
        <strain evidence="11">CBS 732</strain>
    </source>
</reference>
<comment type="similarity">
    <text evidence="2 9">Belongs to the peptidase M3 family.</text>
</comment>
<dbReference type="Gene3D" id="1.10.1370.10">
    <property type="entry name" value="Neurolysin, domain 3"/>
    <property type="match status" value="1"/>
</dbReference>
<evidence type="ECO:0000259" key="10">
    <source>
        <dbReference type="Pfam" id="PF01432"/>
    </source>
</evidence>
<dbReference type="OrthoDB" id="534666at2759"/>
<dbReference type="Gene3D" id="3.40.390.10">
    <property type="entry name" value="Collagenase (Catalytic Domain)"/>
    <property type="match status" value="1"/>
</dbReference>
<dbReference type="GO" id="GO:0046872">
    <property type="term" value="F:metal ion binding"/>
    <property type="evidence" value="ECO:0007669"/>
    <property type="project" value="UniProtKB-UniRule"/>
</dbReference>
<dbReference type="AlphaFoldDB" id="B2G3Z6"/>
<keyword evidence="5 9" id="KW-0479">Metal-binding</keyword>
<dbReference type="InterPro" id="IPR045090">
    <property type="entry name" value="Pept_M3A_M3B"/>
</dbReference>
<dbReference type="EMBL" id="BDGX01000025">
    <property type="protein sequence ID" value="GAV50573.1"/>
    <property type="molecule type" value="Genomic_DNA"/>
</dbReference>
<protein>
    <submittedName>
        <fullName evidence="11">Saccharolysin</fullName>
    </submittedName>
</protein>
<evidence type="ECO:0000256" key="7">
    <source>
        <dbReference type="ARBA" id="ARBA00022833"/>
    </source>
</evidence>
<comment type="subcellular location">
    <subcellularLocation>
        <location evidence="1">Cytoplasm</location>
    </subcellularLocation>
</comment>